<feature type="region of interest" description="Disordered" evidence="3">
    <location>
        <begin position="215"/>
        <end position="262"/>
    </location>
</feature>
<keyword evidence="2" id="KW-0175">Coiled coil</keyword>
<keyword evidence="6" id="KW-1185">Reference proteome</keyword>
<dbReference type="InterPro" id="IPR001969">
    <property type="entry name" value="Aspartic_peptidase_AS"/>
</dbReference>
<feature type="domain" description="CCHC-type" evidence="4">
    <location>
        <begin position="277"/>
        <end position="291"/>
    </location>
</feature>
<feature type="coiled-coil region" evidence="2">
    <location>
        <begin position="186"/>
        <end position="213"/>
    </location>
</feature>
<dbReference type="InterPro" id="IPR021109">
    <property type="entry name" value="Peptidase_aspartic_dom_sf"/>
</dbReference>
<evidence type="ECO:0000256" key="3">
    <source>
        <dbReference type="SAM" id="MobiDB-lite"/>
    </source>
</evidence>
<keyword evidence="1" id="KW-0863">Zinc-finger</keyword>
<feature type="region of interest" description="Disordered" evidence="3">
    <location>
        <begin position="297"/>
        <end position="327"/>
    </location>
</feature>
<evidence type="ECO:0000313" key="6">
    <source>
        <dbReference type="Proteomes" id="UP001141327"/>
    </source>
</evidence>
<evidence type="ECO:0000259" key="4">
    <source>
        <dbReference type="PROSITE" id="PS50158"/>
    </source>
</evidence>
<dbReference type="Gene3D" id="2.40.70.10">
    <property type="entry name" value="Acid Proteases"/>
    <property type="match status" value="1"/>
</dbReference>
<protein>
    <recommendedName>
        <fullName evidence="4">CCHC-type domain-containing protein</fullName>
    </recommendedName>
</protein>
<feature type="compositionally biased region" description="Basic and acidic residues" evidence="3">
    <location>
        <begin position="314"/>
        <end position="327"/>
    </location>
</feature>
<evidence type="ECO:0000256" key="2">
    <source>
        <dbReference type="SAM" id="Coils"/>
    </source>
</evidence>
<organism evidence="5 6">
    <name type="scientific">Paratrimastix pyriformis</name>
    <dbReference type="NCBI Taxonomy" id="342808"/>
    <lineage>
        <taxon>Eukaryota</taxon>
        <taxon>Metamonada</taxon>
        <taxon>Preaxostyla</taxon>
        <taxon>Paratrimastigidae</taxon>
        <taxon>Paratrimastix</taxon>
    </lineage>
</organism>
<dbReference type="PROSITE" id="PS00141">
    <property type="entry name" value="ASP_PROTEASE"/>
    <property type="match status" value="1"/>
</dbReference>
<name>A0ABQ8UBP6_9EUKA</name>
<evidence type="ECO:0000256" key="1">
    <source>
        <dbReference type="PROSITE-ProRule" id="PRU00047"/>
    </source>
</evidence>
<dbReference type="InterPro" id="IPR001878">
    <property type="entry name" value="Znf_CCHC"/>
</dbReference>
<gene>
    <name evidence="5" type="ORF">PAPYR_8023</name>
</gene>
<dbReference type="EMBL" id="JAPMOS010000063">
    <property type="protein sequence ID" value="KAJ4456714.1"/>
    <property type="molecule type" value="Genomic_DNA"/>
</dbReference>
<keyword evidence="1" id="KW-0862">Zinc</keyword>
<feature type="compositionally biased region" description="Low complexity" evidence="3">
    <location>
        <begin position="226"/>
        <end position="242"/>
    </location>
</feature>
<evidence type="ECO:0000313" key="5">
    <source>
        <dbReference type="EMBL" id="KAJ4456714.1"/>
    </source>
</evidence>
<sequence length="464" mass="50642">MQIPPELLELSKNPFFATFLASIVPQQPVAPVELLPKLRSIDFLALVQWKSEIEHFILCQPQLQLPPLASLLSADIVTFLKVSTASTEFPKGREEFMALLDRAFRPSSASDRMALLNTVFLLSPTRLSTYRLDAAKYIDEFDRLYTALALPDVSYAACFRKGIRDPHLTRFLSDVVLCTPDTAKTKAGLAKALLDAAEQMDTLQREASRAAEVLVTTTDPNTNSTSVSVAPPAAPRNNSPPRISGASRDSAPRTTSPRRVPPLDLAERQRCVHDNLCFRCRMPNHRASDCPVFTTPATATTSAPAPRPSSSELPARRSTRESRPPERLGFEKHAAALIATGEGLTSPPQFSLQTPEGTRVACIVDTGANVSYAPLHYLRSLNLKIEEVRGDPVITLADDTAVPIAGVAELDLIIADHPHPHCRVYALDAPDATAQLSLGQPEIQDYLIDLRAPCPLLSRASFFG</sequence>
<reference evidence="5" key="1">
    <citation type="journal article" date="2022" name="bioRxiv">
        <title>Genomics of Preaxostyla Flagellates Illuminates Evolutionary Transitions and the Path Towards Mitochondrial Loss.</title>
        <authorList>
            <person name="Novak L.V.F."/>
            <person name="Treitli S.C."/>
            <person name="Pyrih J."/>
            <person name="Halakuc P."/>
            <person name="Pipaliya S.V."/>
            <person name="Vacek V."/>
            <person name="Brzon O."/>
            <person name="Soukal P."/>
            <person name="Eme L."/>
            <person name="Dacks J.B."/>
            <person name="Karnkowska A."/>
            <person name="Elias M."/>
            <person name="Hampl V."/>
        </authorList>
    </citation>
    <scope>NUCLEOTIDE SEQUENCE</scope>
    <source>
        <strain evidence="5">RCP-MX</strain>
    </source>
</reference>
<feature type="compositionally biased region" description="Polar residues" evidence="3">
    <location>
        <begin position="215"/>
        <end position="225"/>
    </location>
</feature>
<dbReference type="Proteomes" id="UP001141327">
    <property type="component" value="Unassembled WGS sequence"/>
</dbReference>
<feature type="compositionally biased region" description="Low complexity" evidence="3">
    <location>
        <begin position="297"/>
        <end position="313"/>
    </location>
</feature>
<dbReference type="PROSITE" id="PS50158">
    <property type="entry name" value="ZF_CCHC"/>
    <property type="match status" value="1"/>
</dbReference>
<proteinExistence type="predicted"/>
<accession>A0ABQ8UBP6</accession>
<keyword evidence="1" id="KW-0479">Metal-binding</keyword>
<comment type="caution">
    <text evidence="5">The sequence shown here is derived from an EMBL/GenBank/DDBJ whole genome shotgun (WGS) entry which is preliminary data.</text>
</comment>